<dbReference type="Proteomes" id="UP001226577">
    <property type="component" value="Unassembled WGS sequence"/>
</dbReference>
<gene>
    <name evidence="4" type="ORF">J2X98_001338</name>
</gene>
<evidence type="ECO:0000259" key="3">
    <source>
        <dbReference type="Pfam" id="PF00561"/>
    </source>
</evidence>
<dbReference type="PANTHER" id="PTHR43248:SF2">
    <property type="entry name" value="PROLYL AMINOPEPTIDASE"/>
    <property type="match status" value="1"/>
</dbReference>
<dbReference type="EC" id="3.4.11.5" evidence="4"/>
<organism evidence="4 5">
    <name type="scientific">Pseudarthrobacter enclensis</name>
    <dbReference type="NCBI Taxonomy" id="993070"/>
    <lineage>
        <taxon>Bacteria</taxon>
        <taxon>Bacillati</taxon>
        <taxon>Actinomycetota</taxon>
        <taxon>Actinomycetes</taxon>
        <taxon>Micrococcales</taxon>
        <taxon>Micrococcaceae</taxon>
        <taxon>Pseudarthrobacter</taxon>
    </lineage>
</organism>
<dbReference type="PRINTS" id="PR00793">
    <property type="entry name" value="PROAMNOPTASE"/>
</dbReference>
<evidence type="ECO:0000256" key="1">
    <source>
        <dbReference type="ARBA" id="ARBA00010088"/>
    </source>
</evidence>
<feature type="domain" description="AB hydrolase-1" evidence="3">
    <location>
        <begin position="67"/>
        <end position="206"/>
    </location>
</feature>
<sequence>MADVEQSPAAAVGHEIRARHEFRGMRSVEHYFTVPLDHDEPTGGAITVFAREYVSAAHSEEAAARLPWLLFLQGGPGGRGNRWGSLGGWGKAAAQDFRILMLDQRGTGLSTPLDRVTLADRGSAAAQAAYLEHFRADSIVADAELIRKALGSDPWTIYGQSYGGFCALTYLSFAPEGLREALITGGLAPLTGSADDVYRATYQRVAARNEEYFGWYPEDRKTVERIARHLRAATELLPDGVPLTVERFQMAGAFLGGNTRVDSLHYLLEDAFVETAGGPRLSDTFLEQLQGVVSRRSNPLYALMHESIYGQGQATNWSAWRMLAENPWFRPDAEPLLLTGEMVYPWYFEQDPALQPLQEVAQLLAAKQDWKPLYDPQVLAGNAVPVAAAVYTDDIYVDRELSLRTAAAVRGLQVWETADFHHDGIADDGERIFARLLGMVRSATR</sequence>
<dbReference type="SUPFAM" id="SSF53474">
    <property type="entry name" value="alpha/beta-Hydrolases"/>
    <property type="match status" value="1"/>
</dbReference>
<proteinExistence type="inferred from homology"/>
<reference evidence="4 5" key="1">
    <citation type="submission" date="2023-07" db="EMBL/GenBank/DDBJ databases">
        <title>Sorghum-associated microbial communities from plants grown in Nebraska, USA.</title>
        <authorList>
            <person name="Schachtman D."/>
        </authorList>
    </citation>
    <scope>NUCLEOTIDE SEQUENCE [LARGE SCALE GENOMIC DNA]</scope>
    <source>
        <strain evidence="4 5">CC222</strain>
    </source>
</reference>
<dbReference type="PANTHER" id="PTHR43248">
    <property type="entry name" value="2-SUCCINYL-6-HYDROXY-2,4-CYCLOHEXADIENE-1-CARBOXYLATE SYNTHASE"/>
    <property type="match status" value="1"/>
</dbReference>
<dbReference type="EMBL" id="JAUSRE010000005">
    <property type="protein sequence ID" value="MDP9887760.1"/>
    <property type="molecule type" value="Genomic_DNA"/>
</dbReference>
<dbReference type="Gene3D" id="3.40.50.1820">
    <property type="entry name" value="alpha/beta hydrolase"/>
    <property type="match status" value="1"/>
</dbReference>
<keyword evidence="4" id="KW-0645">Protease</keyword>
<comment type="similarity">
    <text evidence="1">Belongs to the peptidase S33 family.</text>
</comment>
<keyword evidence="5" id="KW-1185">Reference proteome</keyword>
<dbReference type="InterPro" id="IPR051601">
    <property type="entry name" value="Serine_prot/Carboxylest_S33"/>
</dbReference>
<dbReference type="Pfam" id="PF00561">
    <property type="entry name" value="Abhydrolase_1"/>
    <property type="match status" value="1"/>
</dbReference>
<evidence type="ECO:0000256" key="2">
    <source>
        <dbReference type="ARBA" id="ARBA00022801"/>
    </source>
</evidence>
<dbReference type="InterPro" id="IPR002410">
    <property type="entry name" value="Peptidase_S33"/>
</dbReference>
<dbReference type="InterPro" id="IPR029058">
    <property type="entry name" value="AB_hydrolase_fold"/>
</dbReference>
<evidence type="ECO:0000313" key="5">
    <source>
        <dbReference type="Proteomes" id="UP001226577"/>
    </source>
</evidence>
<name>A0ABT9RRA8_9MICC</name>
<keyword evidence="2 4" id="KW-0378">Hydrolase</keyword>
<keyword evidence="4" id="KW-0031">Aminopeptidase</keyword>
<comment type="caution">
    <text evidence="4">The sequence shown here is derived from an EMBL/GenBank/DDBJ whole genome shotgun (WGS) entry which is preliminary data.</text>
</comment>
<accession>A0ABT9RRA8</accession>
<protein>
    <submittedName>
        <fullName evidence="4">Proline iminopeptidase</fullName>
        <ecNumber evidence="4">3.4.11.5</ecNumber>
    </submittedName>
</protein>
<dbReference type="InterPro" id="IPR000073">
    <property type="entry name" value="AB_hydrolase_1"/>
</dbReference>
<dbReference type="GO" id="GO:0004177">
    <property type="term" value="F:aminopeptidase activity"/>
    <property type="evidence" value="ECO:0007669"/>
    <property type="project" value="UniProtKB-KW"/>
</dbReference>
<evidence type="ECO:0000313" key="4">
    <source>
        <dbReference type="EMBL" id="MDP9887760.1"/>
    </source>
</evidence>